<evidence type="ECO:0000313" key="2">
    <source>
        <dbReference type="Proteomes" id="UP001222027"/>
    </source>
</evidence>
<gene>
    <name evidence="1" type="ORF">OPV22_032633</name>
</gene>
<sequence>MVTSGEAELDAEVAEIRATMMNEGEEKSLFIVAEKGALEIVDQMLKDSNWESVSRKNRLRLCCSPWGNRGINCAGNPILGSSYRHDLADQARTYL</sequence>
<dbReference type="EMBL" id="JAQQAF010000009">
    <property type="protein sequence ID" value="KAJ8459707.1"/>
    <property type="molecule type" value="Genomic_DNA"/>
</dbReference>
<dbReference type="AlphaFoldDB" id="A0AAV8PN85"/>
<organism evidence="1 2">
    <name type="scientific">Ensete ventricosum</name>
    <name type="common">Abyssinian banana</name>
    <name type="synonym">Musa ensete</name>
    <dbReference type="NCBI Taxonomy" id="4639"/>
    <lineage>
        <taxon>Eukaryota</taxon>
        <taxon>Viridiplantae</taxon>
        <taxon>Streptophyta</taxon>
        <taxon>Embryophyta</taxon>
        <taxon>Tracheophyta</taxon>
        <taxon>Spermatophyta</taxon>
        <taxon>Magnoliopsida</taxon>
        <taxon>Liliopsida</taxon>
        <taxon>Zingiberales</taxon>
        <taxon>Musaceae</taxon>
        <taxon>Ensete</taxon>
    </lineage>
</organism>
<name>A0AAV8PN85_ENSVE</name>
<proteinExistence type="predicted"/>
<accession>A0AAV8PN85</accession>
<reference evidence="1 2" key="1">
    <citation type="submission" date="2022-12" db="EMBL/GenBank/DDBJ databases">
        <title>Chromosome-scale assembly of the Ensete ventricosum genome.</title>
        <authorList>
            <person name="Dussert Y."/>
            <person name="Stocks J."/>
            <person name="Wendawek A."/>
            <person name="Woldeyes F."/>
            <person name="Nichols R.A."/>
            <person name="Borrell J.S."/>
        </authorList>
    </citation>
    <scope>NUCLEOTIDE SEQUENCE [LARGE SCALE GENOMIC DNA]</scope>
    <source>
        <strain evidence="2">cv. Maze</strain>
        <tissue evidence="1">Seeds</tissue>
    </source>
</reference>
<evidence type="ECO:0000313" key="1">
    <source>
        <dbReference type="EMBL" id="KAJ8459707.1"/>
    </source>
</evidence>
<keyword evidence="2" id="KW-1185">Reference proteome</keyword>
<protein>
    <submittedName>
        <fullName evidence="1">Uncharacterized protein</fullName>
    </submittedName>
</protein>
<comment type="caution">
    <text evidence="1">The sequence shown here is derived from an EMBL/GenBank/DDBJ whole genome shotgun (WGS) entry which is preliminary data.</text>
</comment>
<dbReference type="Proteomes" id="UP001222027">
    <property type="component" value="Unassembled WGS sequence"/>
</dbReference>